<proteinExistence type="predicted"/>
<keyword evidence="2" id="KW-1185">Reference proteome</keyword>
<reference evidence="1" key="1">
    <citation type="submission" date="2021-02" db="EMBL/GenBank/DDBJ databases">
        <authorList>
            <person name="Dougan E. K."/>
            <person name="Rhodes N."/>
            <person name="Thang M."/>
            <person name="Chan C."/>
        </authorList>
    </citation>
    <scope>NUCLEOTIDE SEQUENCE</scope>
</reference>
<evidence type="ECO:0000313" key="1">
    <source>
        <dbReference type="EMBL" id="CAE7350203.1"/>
    </source>
</evidence>
<dbReference type="EMBL" id="CAJNDS010002145">
    <property type="protein sequence ID" value="CAE7350203.1"/>
    <property type="molecule type" value="Genomic_DNA"/>
</dbReference>
<dbReference type="Proteomes" id="UP000604046">
    <property type="component" value="Unassembled WGS sequence"/>
</dbReference>
<organism evidence="1 2">
    <name type="scientific">Symbiodinium natans</name>
    <dbReference type="NCBI Taxonomy" id="878477"/>
    <lineage>
        <taxon>Eukaryota</taxon>
        <taxon>Sar</taxon>
        <taxon>Alveolata</taxon>
        <taxon>Dinophyceae</taxon>
        <taxon>Suessiales</taxon>
        <taxon>Symbiodiniaceae</taxon>
        <taxon>Symbiodinium</taxon>
    </lineage>
</organism>
<comment type="caution">
    <text evidence="1">The sequence shown here is derived from an EMBL/GenBank/DDBJ whole genome shotgun (WGS) entry which is preliminary data.</text>
</comment>
<accession>A0A812P4P1</accession>
<dbReference type="AlphaFoldDB" id="A0A812P4P1"/>
<name>A0A812P4P1_9DINO</name>
<sequence>MQPSRASPSVLERVKPQLMHLQLFAAPRVFNHRGFDDGTLQVMASLRQFRDAVLELPGAFGGSQQSEQPAECSVRELRVLYDRLHGQGCVSGSGAVADYWADKLRQLPKDDEMVSADEISAALLQWLEDLLGYGEGSEDRDNNLMILVGLYAKPSVLRTRRKPKSPGSSVFRV</sequence>
<dbReference type="OrthoDB" id="411537at2759"/>
<protein>
    <submittedName>
        <fullName evidence="1">Uncharacterized protein</fullName>
    </submittedName>
</protein>
<gene>
    <name evidence="1" type="ORF">SNAT2548_LOCUS18423</name>
</gene>
<evidence type="ECO:0000313" key="2">
    <source>
        <dbReference type="Proteomes" id="UP000604046"/>
    </source>
</evidence>